<keyword evidence="5" id="KW-1185">Reference proteome</keyword>
<dbReference type="HAMAP" id="MF_00095">
    <property type="entry name" value="SfsA"/>
    <property type="match status" value="1"/>
</dbReference>
<dbReference type="Pfam" id="PF03749">
    <property type="entry name" value="SfsA"/>
    <property type="match status" value="1"/>
</dbReference>
<evidence type="ECO:0000256" key="1">
    <source>
        <dbReference type="HAMAP-Rule" id="MF_00095"/>
    </source>
</evidence>
<name>A0A4S2DIE6_9CLOT</name>
<comment type="caution">
    <text evidence="4">The sequence shown here is derived from an EMBL/GenBank/DDBJ whole genome shotgun (WGS) entry which is preliminary data.</text>
</comment>
<dbReference type="OrthoDB" id="9802365at2"/>
<dbReference type="NCBIfam" id="TIGR00230">
    <property type="entry name" value="sfsA"/>
    <property type="match status" value="1"/>
</dbReference>
<dbReference type="RefSeq" id="WP_136007618.1">
    <property type="nucleotide sequence ID" value="NZ_SRYR01000008.1"/>
</dbReference>
<evidence type="ECO:0000259" key="2">
    <source>
        <dbReference type="Pfam" id="PF03749"/>
    </source>
</evidence>
<protein>
    <recommendedName>
        <fullName evidence="1">Sugar fermentation stimulation protein homolog</fullName>
    </recommendedName>
</protein>
<dbReference type="AlphaFoldDB" id="A0A4S2DIE6"/>
<evidence type="ECO:0000259" key="3">
    <source>
        <dbReference type="Pfam" id="PF17746"/>
    </source>
</evidence>
<evidence type="ECO:0000313" key="5">
    <source>
        <dbReference type="Proteomes" id="UP000306888"/>
    </source>
</evidence>
<dbReference type="InterPro" id="IPR005224">
    <property type="entry name" value="SfsA"/>
</dbReference>
<dbReference type="PANTHER" id="PTHR30545">
    <property type="entry name" value="SUGAR FERMENTATION STIMULATION PROTEIN A"/>
    <property type="match status" value="1"/>
</dbReference>
<gene>
    <name evidence="1 4" type="primary">sfsA</name>
    <name evidence="4" type="ORF">E5347_12785</name>
</gene>
<feature type="domain" description="SfsA N-terminal OB" evidence="3">
    <location>
        <begin position="13"/>
        <end position="78"/>
    </location>
</feature>
<reference evidence="4 5" key="1">
    <citation type="submission" date="2019-04" db="EMBL/GenBank/DDBJ databases">
        <title>Microbes associate with the intestines of laboratory mice.</title>
        <authorList>
            <person name="Navarre W."/>
            <person name="Wong E."/>
            <person name="Huang K."/>
            <person name="Tropini C."/>
            <person name="Ng K."/>
            <person name="Yu B."/>
        </authorList>
    </citation>
    <scope>NUCLEOTIDE SEQUENCE [LARGE SCALE GENOMIC DNA]</scope>
    <source>
        <strain evidence="4 5">NM50_B9-20</strain>
    </source>
</reference>
<feature type="domain" description="Sugar fermentation stimulation protein C-terminal" evidence="2">
    <location>
        <begin position="81"/>
        <end position="219"/>
    </location>
</feature>
<dbReference type="Pfam" id="PF17746">
    <property type="entry name" value="SfsA_N"/>
    <property type="match status" value="1"/>
</dbReference>
<evidence type="ECO:0000313" key="4">
    <source>
        <dbReference type="EMBL" id="TGY41352.1"/>
    </source>
</evidence>
<dbReference type="GO" id="GO:0003677">
    <property type="term" value="F:DNA binding"/>
    <property type="evidence" value="ECO:0007669"/>
    <property type="project" value="InterPro"/>
</dbReference>
<dbReference type="CDD" id="cd22359">
    <property type="entry name" value="SfsA-like_bacterial"/>
    <property type="match status" value="1"/>
</dbReference>
<dbReference type="InterPro" id="IPR040452">
    <property type="entry name" value="SfsA_C"/>
</dbReference>
<accession>A0A4S2DIE6</accession>
<dbReference type="Gene3D" id="2.40.50.580">
    <property type="match status" value="1"/>
</dbReference>
<sequence>MEFDKKIYEGIFIERPNRFNAKVLLNGEELTVHVPNTGRCREILKEGTKIFLREELNPTRKTKYDLIAAMKGDMLINIDSQIPNKVVNEALLNRKIDTLHKYSKINREKTYGKSRFDFKLSTEDEKENYFLEVKGVTLEDNGHCMFPDAPTERGARHILELIEAKKEGYGAGILFLVQLDNVETFSPNDERDPEFGRALRLARENGVDIMVYNCKVDKNMIEINKKIDIIL</sequence>
<dbReference type="Proteomes" id="UP000306888">
    <property type="component" value="Unassembled WGS sequence"/>
</dbReference>
<dbReference type="Gene3D" id="3.40.1350.60">
    <property type="match status" value="1"/>
</dbReference>
<dbReference type="FunFam" id="2.40.50.580:FF:000002">
    <property type="entry name" value="Sugar fermentation stimulation protein homolog"/>
    <property type="match status" value="1"/>
</dbReference>
<dbReference type="InterPro" id="IPR041465">
    <property type="entry name" value="SfsA_N"/>
</dbReference>
<dbReference type="EMBL" id="SRYR01000008">
    <property type="protein sequence ID" value="TGY41352.1"/>
    <property type="molecule type" value="Genomic_DNA"/>
</dbReference>
<organism evidence="4 5">
    <name type="scientific">Clostridium sartagoforme</name>
    <dbReference type="NCBI Taxonomy" id="84031"/>
    <lineage>
        <taxon>Bacteria</taxon>
        <taxon>Bacillati</taxon>
        <taxon>Bacillota</taxon>
        <taxon>Clostridia</taxon>
        <taxon>Eubacteriales</taxon>
        <taxon>Clostridiaceae</taxon>
        <taxon>Clostridium</taxon>
    </lineage>
</organism>
<comment type="similarity">
    <text evidence="1">Belongs to the SfsA family.</text>
</comment>
<dbReference type="PANTHER" id="PTHR30545:SF2">
    <property type="entry name" value="SUGAR FERMENTATION STIMULATION PROTEIN A"/>
    <property type="match status" value="1"/>
</dbReference>
<proteinExistence type="inferred from homology"/>